<dbReference type="Proteomes" id="UP001327560">
    <property type="component" value="Chromosome 6"/>
</dbReference>
<reference evidence="1 2" key="1">
    <citation type="submission" date="2023-10" db="EMBL/GenBank/DDBJ databases">
        <title>Chromosome-scale genome assembly provides insights into flower coloration mechanisms of Canna indica.</title>
        <authorList>
            <person name="Li C."/>
        </authorList>
    </citation>
    <scope>NUCLEOTIDE SEQUENCE [LARGE SCALE GENOMIC DNA]</scope>
    <source>
        <tissue evidence="1">Flower</tissue>
    </source>
</reference>
<evidence type="ECO:0000313" key="1">
    <source>
        <dbReference type="EMBL" id="WOL12328.1"/>
    </source>
</evidence>
<dbReference type="EMBL" id="CP136895">
    <property type="protein sequence ID" value="WOL12328.1"/>
    <property type="molecule type" value="Genomic_DNA"/>
</dbReference>
<gene>
    <name evidence="1" type="ORF">Cni_G21094</name>
</gene>
<organism evidence="1 2">
    <name type="scientific">Canna indica</name>
    <name type="common">Indian-shot</name>
    <dbReference type="NCBI Taxonomy" id="4628"/>
    <lineage>
        <taxon>Eukaryota</taxon>
        <taxon>Viridiplantae</taxon>
        <taxon>Streptophyta</taxon>
        <taxon>Embryophyta</taxon>
        <taxon>Tracheophyta</taxon>
        <taxon>Spermatophyta</taxon>
        <taxon>Magnoliopsida</taxon>
        <taxon>Liliopsida</taxon>
        <taxon>Zingiberales</taxon>
        <taxon>Cannaceae</taxon>
        <taxon>Canna</taxon>
    </lineage>
</organism>
<name>A0AAQ3QK05_9LILI</name>
<keyword evidence="2" id="KW-1185">Reference proteome</keyword>
<protein>
    <submittedName>
        <fullName evidence="1">Uncharacterized protein</fullName>
    </submittedName>
</protein>
<evidence type="ECO:0000313" key="2">
    <source>
        <dbReference type="Proteomes" id="UP001327560"/>
    </source>
</evidence>
<dbReference type="AlphaFoldDB" id="A0AAQ3QK05"/>
<proteinExistence type="predicted"/>
<accession>A0AAQ3QK05</accession>
<sequence>MGSKKNTKSLWSVLASWFRSFKAADRDHGVKPGSAAAAAAPSSAGPDAAMVAAAKHFSNKQEMGSNKHHKSLSTSVLAPWLRCFLPADRAGRVKPMSPAPPAVRPDAGMVAAAKHFSSKVNLG</sequence>